<feature type="transmembrane region" description="Helical" evidence="4">
    <location>
        <begin position="94"/>
        <end position="111"/>
    </location>
</feature>
<protein>
    <submittedName>
        <fullName evidence="6">Thiol-disulfide isomerase/thioredoxin</fullName>
    </submittedName>
</protein>
<evidence type="ECO:0000256" key="4">
    <source>
        <dbReference type="SAM" id="Phobius"/>
    </source>
</evidence>
<feature type="domain" description="Thioredoxin" evidence="5">
    <location>
        <begin position="138"/>
        <end position="289"/>
    </location>
</feature>
<dbReference type="EMBL" id="RKQL01000002">
    <property type="protein sequence ID" value="RPE70824.1"/>
    <property type="molecule type" value="Genomic_DNA"/>
</dbReference>
<dbReference type="InterPro" id="IPR013766">
    <property type="entry name" value="Thioredoxin_domain"/>
</dbReference>
<organism evidence="6 7">
    <name type="scientific">Tibeticola sediminis</name>
    <dbReference type="NCBI Taxonomy" id="1917811"/>
    <lineage>
        <taxon>Bacteria</taxon>
        <taxon>Pseudomonadati</taxon>
        <taxon>Pseudomonadota</taxon>
        <taxon>Betaproteobacteria</taxon>
        <taxon>Burkholderiales</taxon>
        <taxon>Comamonadaceae</taxon>
        <taxon>Tibeticola</taxon>
    </lineage>
</organism>
<name>A0A3N4VD12_9BURK</name>
<dbReference type="Gene3D" id="3.40.30.10">
    <property type="entry name" value="Glutaredoxin"/>
    <property type="match status" value="1"/>
</dbReference>
<reference evidence="6 7" key="1">
    <citation type="submission" date="2018-11" db="EMBL/GenBank/DDBJ databases">
        <title>Genomic Encyclopedia of Type Strains, Phase IV (KMG-IV): sequencing the most valuable type-strain genomes for metagenomic binning, comparative biology and taxonomic classification.</title>
        <authorList>
            <person name="Goeker M."/>
        </authorList>
    </citation>
    <scope>NUCLEOTIDE SEQUENCE [LARGE SCALE GENOMIC DNA]</scope>
    <source>
        <strain evidence="6 7">DSM 101684</strain>
    </source>
</reference>
<comment type="subcellular location">
    <subcellularLocation>
        <location evidence="1">Cell envelope</location>
    </subcellularLocation>
</comment>
<dbReference type="Pfam" id="PF08534">
    <property type="entry name" value="Redoxin"/>
    <property type="match status" value="1"/>
</dbReference>
<dbReference type="GO" id="GO:0016853">
    <property type="term" value="F:isomerase activity"/>
    <property type="evidence" value="ECO:0007669"/>
    <property type="project" value="UniProtKB-KW"/>
</dbReference>
<comment type="caution">
    <text evidence="6">The sequence shown here is derived from an EMBL/GenBank/DDBJ whole genome shotgun (WGS) entry which is preliminary data.</text>
</comment>
<dbReference type="SUPFAM" id="SSF52833">
    <property type="entry name" value="Thioredoxin-like"/>
    <property type="match status" value="1"/>
</dbReference>
<keyword evidence="7" id="KW-1185">Reference proteome</keyword>
<feature type="transmembrane region" description="Helical" evidence="4">
    <location>
        <begin position="12"/>
        <end position="33"/>
    </location>
</feature>
<evidence type="ECO:0000313" key="6">
    <source>
        <dbReference type="EMBL" id="RPE70824.1"/>
    </source>
</evidence>
<proteinExistence type="predicted"/>
<dbReference type="Proteomes" id="UP000272193">
    <property type="component" value="Unassembled WGS sequence"/>
</dbReference>
<keyword evidence="2" id="KW-0201">Cytochrome c-type biogenesis</keyword>
<dbReference type="GO" id="GO:0015036">
    <property type="term" value="F:disulfide oxidoreductase activity"/>
    <property type="evidence" value="ECO:0007669"/>
    <property type="project" value="UniProtKB-ARBA"/>
</dbReference>
<dbReference type="AlphaFoldDB" id="A0A3N4VD12"/>
<dbReference type="RefSeq" id="WP_124221805.1">
    <property type="nucleotide sequence ID" value="NZ_RKQL01000002.1"/>
</dbReference>
<feature type="transmembrane region" description="Helical" evidence="4">
    <location>
        <begin position="123"/>
        <end position="141"/>
    </location>
</feature>
<dbReference type="CDD" id="cd02966">
    <property type="entry name" value="TlpA_like_family"/>
    <property type="match status" value="1"/>
</dbReference>
<dbReference type="GO" id="GO:0017004">
    <property type="term" value="P:cytochrome complex assembly"/>
    <property type="evidence" value="ECO:0007669"/>
    <property type="project" value="UniProtKB-KW"/>
</dbReference>
<dbReference type="InterPro" id="IPR050553">
    <property type="entry name" value="Thioredoxin_ResA/DsbE_sf"/>
</dbReference>
<dbReference type="PROSITE" id="PS51352">
    <property type="entry name" value="THIOREDOXIN_2"/>
    <property type="match status" value="1"/>
</dbReference>
<keyword evidence="4" id="KW-1133">Transmembrane helix</keyword>
<dbReference type="PANTHER" id="PTHR42852">
    <property type="entry name" value="THIOL:DISULFIDE INTERCHANGE PROTEIN DSBE"/>
    <property type="match status" value="1"/>
</dbReference>
<evidence type="ECO:0000313" key="7">
    <source>
        <dbReference type="Proteomes" id="UP000272193"/>
    </source>
</evidence>
<sequence>MLSIPLGPIALPLAPVLLVAAAWLAGLLARTLAQRLALRRGETLEASASHAEHAGRLLTQALAVGLLAARLAHVGLNASAYAALPWAVLDLRDGGWMLLAGIAAGLVWIAVRARGDAALRMPLGAAASVGIGVYLLARALLLPTADSSLPALQELRLAALDAGGGLGATVSLREAAAGRSAVVNLWASWCGPCRAEMPTFAQAQERHPEVAFIFVNQGEPAATVARYRQTLQPPLAQVLLDPERRLGAALGSRGLPTTIFIDADGRMLEAHFGPLNAAALEGAVRRLGQR</sequence>
<evidence type="ECO:0000256" key="2">
    <source>
        <dbReference type="ARBA" id="ARBA00022748"/>
    </source>
</evidence>
<gene>
    <name evidence="6" type="ORF">EDC62_1314</name>
</gene>
<dbReference type="PROSITE" id="PS00194">
    <property type="entry name" value="THIOREDOXIN_1"/>
    <property type="match status" value="1"/>
</dbReference>
<keyword evidence="4" id="KW-0472">Membrane</keyword>
<keyword evidence="3" id="KW-0676">Redox-active center</keyword>
<accession>A0A3N4VD12</accession>
<evidence type="ECO:0000256" key="1">
    <source>
        <dbReference type="ARBA" id="ARBA00004196"/>
    </source>
</evidence>
<evidence type="ECO:0000256" key="3">
    <source>
        <dbReference type="ARBA" id="ARBA00023284"/>
    </source>
</evidence>
<dbReference type="InterPro" id="IPR036249">
    <property type="entry name" value="Thioredoxin-like_sf"/>
</dbReference>
<feature type="transmembrane region" description="Helical" evidence="4">
    <location>
        <begin position="54"/>
        <end position="74"/>
    </location>
</feature>
<dbReference type="PANTHER" id="PTHR42852:SF13">
    <property type="entry name" value="PROTEIN DIPZ"/>
    <property type="match status" value="1"/>
</dbReference>
<dbReference type="InterPro" id="IPR017937">
    <property type="entry name" value="Thioredoxin_CS"/>
</dbReference>
<keyword evidence="6" id="KW-0413">Isomerase</keyword>
<keyword evidence="4" id="KW-0812">Transmembrane</keyword>
<dbReference type="InterPro" id="IPR013740">
    <property type="entry name" value="Redoxin"/>
</dbReference>
<evidence type="ECO:0000259" key="5">
    <source>
        <dbReference type="PROSITE" id="PS51352"/>
    </source>
</evidence>
<dbReference type="OrthoDB" id="9811352at2"/>
<dbReference type="GO" id="GO:0030313">
    <property type="term" value="C:cell envelope"/>
    <property type="evidence" value="ECO:0007669"/>
    <property type="project" value="UniProtKB-SubCell"/>
</dbReference>